<gene>
    <name evidence="2" type="ORF">C8D77_102517</name>
</gene>
<evidence type="ECO:0000313" key="2">
    <source>
        <dbReference type="EMBL" id="PWJ92742.1"/>
    </source>
</evidence>
<dbReference type="EMBL" id="QGGH01000002">
    <property type="protein sequence ID" value="PWJ92742.1"/>
    <property type="molecule type" value="Genomic_DNA"/>
</dbReference>
<dbReference type="Proteomes" id="UP000245631">
    <property type="component" value="Unassembled WGS sequence"/>
</dbReference>
<evidence type="ECO:0000313" key="3">
    <source>
        <dbReference type="Proteomes" id="UP000245631"/>
    </source>
</evidence>
<reference evidence="2 3" key="1">
    <citation type="submission" date="2018-05" db="EMBL/GenBank/DDBJ databases">
        <title>Genomic Encyclopedia of Type Strains, Phase IV (KMG-IV): sequencing the most valuable type-strain genomes for metagenomic binning, comparative biology and taxonomic classification.</title>
        <authorList>
            <person name="Goeker M."/>
        </authorList>
    </citation>
    <scope>NUCLEOTIDE SEQUENCE [LARGE SCALE GENOMIC DNA]</scope>
    <source>
        <strain evidence="2 3">DSM 2626</strain>
    </source>
</reference>
<keyword evidence="1" id="KW-0472">Membrane</keyword>
<keyword evidence="1" id="KW-0812">Transmembrane</keyword>
<accession>A0A8E2WEP2</accession>
<evidence type="ECO:0000256" key="1">
    <source>
        <dbReference type="SAM" id="Phobius"/>
    </source>
</evidence>
<dbReference type="AlphaFoldDB" id="A0A8E2WEP2"/>
<dbReference type="RefSeq" id="WP_146211780.1">
    <property type="nucleotide sequence ID" value="NZ_QGGH01000002.1"/>
</dbReference>
<organism evidence="2 3">
    <name type="scientific">Rhizobium loti</name>
    <name type="common">Mesorhizobium loti</name>
    <dbReference type="NCBI Taxonomy" id="381"/>
    <lineage>
        <taxon>Bacteria</taxon>
        <taxon>Pseudomonadati</taxon>
        <taxon>Pseudomonadota</taxon>
        <taxon>Alphaproteobacteria</taxon>
        <taxon>Hyphomicrobiales</taxon>
        <taxon>Phyllobacteriaceae</taxon>
        <taxon>Mesorhizobium</taxon>
    </lineage>
</organism>
<dbReference type="GeneID" id="61051555"/>
<keyword evidence="1" id="KW-1133">Transmembrane helix</keyword>
<name>A0A8E2WEP2_RHILI</name>
<protein>
    <recommendedName>
        <fullName evidence="4">AlgX/AlgJ SGNH hydrolase-like domain-containing protein</fullName>
    </recommendedName>
</protein>
<proteinExistence type="predicted"/>
<evidence type="ECO:0008006" key="4">
    <source>
        <dbReference type="Google" id="ProtNLM"/>
    </source>
</evidence>
<feature type="transmembrane region" description="Helical" evidence="1">
    <location>
        <begin position="28"/>
        <end position="47"/>
    </location>
</feature>
<sequence length="518" mass="57850">MKQDVQDLRGVPLTALFRGESALKKIQIALFALFLTGPLVTLSIFGLPDLYERRDFTSFPELGHVLSNNNVGRKQLSDALVERFYPRKWAVSARNWIDWRIFGFLDTDTVVSGGNGYLFYKPGIVSRACSKKDDITASLEAYRLHMALAAAAGMDLMITMSPNKETIEKDSVTGRAAIYAKCYDEIRQIETDAYQRYGRGMFHSHEDSIRRIGSRVGQRYARYDTHWVPAMHIAAIEDIRKWLGYPARLTTINTTTQTRNLELTGMVAQNDPETIPDAVNDDLAKWAAQLQKIPGRTVILHDSFYMALANRLSPHFQDVKFIHLEDAAAAFRNRPNAQYDEIVASLKRADRIIVNSVERFMAMRYVNSALSWDSVLGQEILRRNSTVAKARCGSDSAADAPESSLTLKNLERVSLTRFHVTAGDPYILIEPGAAPAGTRTFCFSLAIKAPGSEIVGLAIPGHGAAFSKYSVVTVPLDHQGRGEVNLLLPADYMGSVFRITPTFSSQDFEIDRLKTGWQ</sequence>
<comment type="caution">
    <text evidence="2">The sequence shown here is derived from an EMBL/GenBank/DDBJ whole genome shotgun (WGS) entry which is preliminary data.</text>
</comment>